<dbReference type="PANTHER" id="PTHR31985">
    <property type="entry name" value="ETHYLENE-RESPONSIVE TRANSCRIPTION FACTOR ERF042-RELATED"/>
    <property type="match status" value="1"/>
</dbReference>
<dbReference type="EMBL" id="KV876490">
    <property type="protein sequence ID" value="RZR74996.1"/>
    <property type="molecule type" value="Genomic_DNA"/>
</dbReference>
<dbReference type="InterPro" id="IPR036955">
    <property type="entry name" value="AP2/ERF_dom_sf"/>
</dbReference>
<keyword evidence="3" id="KW-0238">DNA-binding</keyword>
<feature type="compositionally biased region" description="Basic and acidic residues" evidence="8">
    <location>
        <begin position="70"/>
        <end position="80"/>
    </location>
</feature>
<keyword evidence="2" id="KW-0805">Transcription regulation</keyword>
<keyword evidence="4" id="KW-0010">Activator</keyword>
<evidence type="ECO:0000256" key="3">
    <source>
        <dbReference type="ARBA" id="ARBA00023125"/>
    </source>
</evidence>
<dbReference type="PANTHER" id="PTHR31985:SF294">
    <property type="entry name" value="DEHYDRATION-RESPONSIVE ELEMENT-BINDING PROTEIN 3-LIKE"/>
    <property type="match status" value="1"/>
</dbReference>
<dbReference type="GO" id="GO:0003700">
    <property type="term" value="F:DNA-binding transcription factor activity"/>
    <property type="evidence" value="ECO:0007669"/>
    <property type="project" value="InterPro"/>
</dbReference>
<reference evidence="10" key="1">
    <citation type="journal article" date="2018" name="Data Brief">
        <title>Genome sequence data from 17 accessions of Ensete ventricosum, a staple food crop for millions in Ethiopia.</title>
        <authorList>
            <person name="Yemataw Z."/>
            <person name="Muzemil S."/>
            <person name="Ambachew D."/>
            <person name="Tripathi L."/>
            <person name="Tesfaye K."/>
            <person name="Chala A."/>
            <person name="Farbos A."/>
            <person name="O'Neill P."/>
            <person name="Moore K."/>
            <person name="Grant M."/>
            <person name="Studholme D.J."/>
        </authorList>
    </citation>
    <scope>NUCLEOTIDE SEQUENCE [LARGE SCALE GENOMIC DNA]</scope>
    <source>
        <tissue evidence="10">Leaf</tissue>
    </source>
</reference>
<proteinExistence type="inferred from homology"/>
<name>A0A445ML90_ENSVE</name>
<dbReference type="PRINTS" id="PR00367">
    <property type="entry name" value="ETHRSPELEMNT"/>
</dbReference>
<dbReference type="InterPro" id="IPR016177">
    <property type="entry name" value="DNA-bd_dom_sf"/>
</dbReference>
<feature type="region of interest" description="Disordered" evidence="8">
    <location>
        <begin position="62"/>
        <end position="159"/>
    </location>
</feature>
<dbReference type="InterPro" id="IPR051032">
    <property type="entry name" value="AP2/ERF_TF_ERF_subfamily"/>
</dbReference>
<evidence type="ECO:0000313" key="10">
    <source>
        <dbReference type="EMBL" id="RZR74996.1"/>
    </source>
</evidence>
<evidence type="ECO:0000256" key="6">
    <source>
        <dbReference type="ARBA" id="ARBA00023242"/>
    </source>
</evidence>
<evidence type="ECO:0000256" key="2">
    <source>
        <dbReference type="ARBA" id="ARBA00023015"/>
    </source>
</evidence>
<feature type="compositionally biased region" description="Basic and acidic residues" evidence="8">
    <location>
        <begin position="147"/>
        <end position="157"/>
    </location>
</feature>
<evidence type="ECO:0000259" key="9">
    <source>
        <dbReference type="PROSITE" id="PS51032"/>
    </source>
</evidence>
<keyword evidence="6" id="KW-0539">Nucleus</keyword>
<sequence length="342" mass="37063">MNSCVKSHYGPTRSRLPHALDPYRHGRPAHITWNAAVQLFFNDPNACGKVARTRACCPPRGYLDGAAGTQDKKKASEKADFMVSSHPPTPCGFRDDSPTFRSGLMSPMADQIKWASSESETSATSSSSSSSSGSSSSRMSSCGTATEQRKRERDSRRHPVYRGVRMRAWGKWVSEIREPRKKSRIWLGTFATPEMAARAHDAAALSVKGPSAAAAILNFPDLAGTLPRPASLSPRDVREAAARAAAMEPYGAGSAPSSPKEEPAAAPTDELGEIVELPRLGEGQFDSAALVGDFIFHDTVDLWPYPQPWAEGKGDHEFFPDPIWSPEVNASTGLEAPFWDFS</sequence>
<evidence type="ECO:0000256" key="4">
    <source>
        <dbReference type="ARBA" id="ARBA00023159"/>
    </source>
</evidence>
<protein>
    <recommendedName>
        <fullName evidence="9">AP2/ERF domain-containing protein</fullName>
    </recommendedName>
</protein>
<dbReference type="CDD" id="cd00018">
    <property type="entry name" value="AP2"/>
    <property type="match status" value="1"/>
</dbReference>
<dbReference type="FunFam" id="3.30.730.10:FF:000001">
    <property type="entry name" value="Ethylene-responsive transcription factor 2"/>
    <property type="match status" value="1"/>
</dbReference>
<dbReference type="Proteomes" id="UP000290560">
    <property type="component" value="Unassembled WGS sequence"/>
</dbReference>
<evidence type="ECO:0000256" key="8">
    <source>
        <dbReference type="SAM" id="MobiDB-lite"/>
    </source>
</evidence>
<comment type="subcellular location">
    <subcellularLocation>
        <location evidence="1">Nucleus</location>
    </subcellularLocation>
</comment>
<dbReference type="PROSITE" id="PS51032">
    <property type="entry name" value="AP2_ERF"/>
    <property type="match status" value="1"/>
</dbReference>
<evidence type="ECO:0000256" key="5">
    <source>
        <dbReference type="ARBA" id="ARBA00023163"/>
    </source>
</evidence>
<feature type="compositionally biased region" description="Low complexity" evidence="8">
    <location>
        <begin position="115"/>
        <end position="141"/>
    </location>
</feature>
<dbReference type="InterPro" id="IPR001471">
    <property type="entry name" value="AP2/ERF_dom"/>
</dbReference>
<keyword evidence="5" id="KW-0804">Transcription</keyword>
<feature type="domain" description="AP2/ERF" evidence="9">
    <location>
        <begin position="160"/>
        <end position="220"/>
    </location>
</feature>
<feature type="region of interest" description="Disordered" evidence="8">
    <location>
        <begin position="238"/>
        <end position="268"/>
    </location>
</feature>
<organism evidence="10">
    <name type="scientific">Ensete ventricosum</name>
    <name type="common">Abyssinian banana</name>
    <name type="synonym">Musa ensete</name>
    <dbReference type="NCBI Taxonomy" id="4639"/>
    <lineage>
        <taxon>Eukaryota</taxon>
        <taxon>Viridiplantae</taxon>
        <taxon>Streptophyta</taxon>
        <taxon>Embryophyta</taxon>
        <taxon>Tracheophyta</taxon>
        <taxon>Spermatophyta</taxon>
        <taxon>Magnoliopsida</taxon>
        <taxon>Liliopsida</taxon>
        <taxon>Zingiberales</taxon>
        <taxon>Musaceae</taxon>
        <taxon>Ensete</taxon>
    </lineage>
</organism>
<evidence type="ECO:0000256" key="1">
    <source>
        <dbReference type="ARBA" id="ARBA00004123"/>
    </source>
</evidence>
<comment type="similarity">
    <text evidence="7">Belongs to the AP2/ERF transcription factor family. ERF subfamily.</text>
</comment>
<dbReference type="GO" id="GO:0005634">
    <property type="term" value="C:nucleus"/>
    <property type="evidence" value="ECO:0007669"/>
    <property type="project" value="UniProtKB-SubCell"/>
</dbReference>
<gene>
    <name evidence="10" type="ORF">BHM03_00047416</name>
</gene>
<dbReference type="Gene3D" id="3.30.730.10">
    <property type="entry name" value="AP2/ERF domain"/>
    <property type="match status" value="1"/>
</dbReference>
<dbReference type="AlphaFoldDB" id="A0A445ML90"/>
<dbReference type="Pfam" id="PF00847">
    <property type="entry name" value="AP2"/>
    <property type="match status" value="1"/>
</dbReference>
<evidence type="ECO:0000256" key="7">
    <source>
        <dbReference type="ARBA" id="ARBA00024343"/>
    </source>
</evidence>
<dbReference type="GO" id="GO:0003677">
    <property type="term" value="F:DNA binding"/>
    <property type="evidence" value="ECO:0007669"/>
    <property type="project" value="UniProtKB-KW"/>
</dbReference>
<dbReference type="SUPFAM" id="SSF54171">
    <property type="entry name" value="DNA-binding domain"/>
    <property type="match status" value="1"/>
</dbReference>
<dbReference type="SMART" id="SM00380">
    <property type="entry name" value="AP2"/>
    <property type="match status" value="1"/>
</dbReference>
<accession>A0A445ML90</accession>